<dbReference type="PROSITE" id="PS50895">
    <property type="entry name" value="SURF1"/>
    <property type="match status" value="1"/>
</dbReference>
<evidence type="ECO:0000313" key="7">
    <source>
        <dbReference type="EMBL" id="EEC42632.1"/>
    </source>
</evidence>
<proteinExistence type="inferred from homology"/>
<keyword evidence="5" id="KW-0999">Mitochondrion inner membrane</keyword>
<dbReference type="PANTHER" id="PTHR23427">
    <property type="entry name" value="SURFEIT LOCUS PROTEIN"/>
    <property type="match status" value="1"/>
</dbReference>
<evidence type="ECO:0000256" key="4">
    <source>
        <dbReference type="ARBA" id="ARBA00023136"/>
    </source>
</evidence>
<dbReference type="HOGENOM" id="CLU_751223_0_0_1"/>
<dbReference type="eggNOG" id="KOG1563">
    <property type="taxonomic scope" value="Eukaryota"/>
</dbReference>
<dbReference type="InterPro" id="IPR045214">
    <property type="entry name" value="Surf1/Surf4"/>
</dbReference>
<feature type="region of interest" description="Disordered" evidence="6">
    <location>
        <begin position="159"/>
        <end position="179"/>
    </location>
</feature>
<evidence type="ECO:0000256" key="5">
    <source>
        <dbReference type="RuleBase" id="RU363076"/>
    </source>
</evidence>
<keyword evidence="3" id="KW-1133">Transmembrane helix</keyword>
<dbReference type="Proteomes" id="UP000000759">
    <property type="component" value="Unassembled WGS sequence"/>
</dbReference>
<keyword evidence="5" id="KW-0496">Mitochondrion</keyword>
<comment type="subcellular location">
    <subcellularLocation>
        <location evidence="1">Membrane</location>
    </subcellularLocation>
    <subcellularLocation>
        <location evidence="5">Mitochondrion inner membrane</location>
        <topology evidence="5">Multi-pass membrane protein</topology>
    </subcellularLocation>
</comment>
<evidence type="ECO:0000313" key="8">
    <source>
        <dbReference type="Proteomes" id="UP000000759"/>
    </source>
</evidence>
<evidence type="ECO:0000256" key="2">
    <source>
        <dbReference type="ARBA" id="ARBA00022692"/>
    </source>
</evidence>
<gene>
    <name evidence="7" type="ORF">PHATRDRAFT_bd1384</name>
</gene>
<sequence>MSAPLTAANKGISTAGKVFFGSLCAGTFGLGVWQTQRYFIKQTLVAQRQAELAQEPVTDLEVLSSYAQPGNGTETSFRKVRLRGTFRHDQEILVGPRGPPPGALPDKAGSSAQGMSSSPQGYFVLTPLVLTKSANQAAADAAEDTTVWVNRGWIPRHLGTSEQARGGRPRPQDGGGRYGVSAALTLETDASRRHGNPQYLQWDRPVGDPDVTVTVVATKTEEPRFLVAEHELKTRPPKLFWFDAETLRALVPATGQTESTPIPNAATNTTTSSTRLLPTLVTQVREGDDVAGDRANKWPVTATADKIGDFKVSPAVHAGYAFTWYGLSLAGLYMTKVLLTKKP</sequence>
<keyword evidence="2" id="KW-0812">Transmembrane</keyword>
<dbReference type="KEGG" id="pti:PHATRDRAFT_bd1384"/>
<dbReference type="AlphaFoldDB" id="B7S471"/>
<dbReference type="RefSeq" id="XP_002176396.1">
    <property type="nucleotide sequence ID" value="XM_002176360.1"/>
</dbReference>
<dbReference type="InParanoid" id="B7S471"/>
<dbReference type="EMBL" id="DS999284">
    <property type="protein sequence ID" value="EEC42632.1"/>
    <property type="molecule type" value="Genomic_DNA"/>
</dbReference>
<accession>B7S471</accession>
<dbReference type="GO" id="GO:0005743">
    <property type="term" value="C:mitochondrial inner membrane"/>
    <property type="evidence" value="ECO:0007669"/>
    <property type="project" value="UniProtKB-SubCell"/>
</dbReference>
<dbReference type="GeneID" id="7204842"/>
<evidence type="ECO:0000256" key="3">
    <source>
        <dbReference type="ARBA" id="ARBA00022989"/>
    </source>
</evidence>
<keyword evidence="4" id="KW-0472">Membrane</keyword>
<comment type="similarity">
    <text evidence="5">Belongs to the SURF1 family.</text>
</comment>
<protein>
    <recommendedName>
        <fullName evidence="5">SURF1-like protein</fullName>
    </recommendedName>
</protein>
<name>B7S471_PHATC</name>
<evidence type="ECO:0000256" key="6">
    <source>
        <dbReference type="SAM" id="MobiDB-lite"/>
    </source>
</evidence>
<dbReference type="Pfam" id="PF02104">
    <property type="entry name" value="SURF1"/>
    <property type="match status" value="1"/>
</dbReference>
<dbReference type="STRING" id="556484.B7S471"/>
<comment type="function">
    <text evidence="5">Probably involved in the biogenesis of the COX complex.</text>
</comment>
<keyword evidence="8" id="KW-1185">Reference proteome</keyword>
<organism evidence="7 8">
    <name type="scientific">Phaeodactylum tricornutum (strain CCAP 1055/1)</name>
    <dbReference type="NCBI Taxonomy" id="556484"/>
    <lineage>
        <taxon>Eukaryota</taxon>
        <taxon>Sar</taxon>
        <taxon>Stramenopiles</taxon>
        <taxon>Ochrophyta</taxon>
        <taxon>Bacillariophyta</taxon>
        <taxon>Bacillariophyceae</taxon>
        <taxon>Bacillariophycidae</taxon>
        <taxon>Naviculales</taxon>
        <taxon>Phaeodactylaceae</taxon>
        <taxon>Phaeodactylum</taxon>
    </lineage>
</organism>
<dbReference type="PANTHER" id="PTHR23427:SF2">
    <property type="entry name" value="SURFEIT LOCUS PROTEIN 1"/>
    <property type="match status" value="1"/>
</dbReference>
<dbReference type="OrthoDB" id="10040024at2759"/>
<dbReference type="PaxDb" id="2850-Phatrdraft1384"/>
<evidence type="ECO:0000256" key="1">
    <source>
        <dbReference type="ARBA" id="ARBA00004370"/>
    </source>
</evidence>
<reference evidence="7 8" key="1">
    <citation type="journal article" date="2008" name="Nature">
        <title>The Phaeodactylum genome reveals the evolutionary history of diatom genomes.</title>
        <authorList>
            <person name="Bowler C."/>
            <person name="Allen A.E."/>
            <person name="Badger J.H."/>
            <person name="Grimwood J."/>
            <person name="Jabbari K."/>
            <person name="Kuo A."/>
            <person name="Maheswari U."/>
            <person name="Martens C."/>
            <person name="Maumus F."/>
            <person name="Otillar R.P."/>
            <person name="Rayko E."/>
            <person name="Salamov A."/>
            <person name="Vandepoele K."/>
            <person name="Beszteri B."/>
            <person name="Gruber A."/>
            <person name="Heijde M."/>
            <person name="Katinka M."/>
            <person name="Mock T."/>
            <person name="Valentin K."/>
            <person name="Verret F."/>
            <person name="Berges J.A."/>
            <person name="Brownlee C."/>
            <person name="Cadoret J.P."/>
            <person name="Chiovitti A."/>
            <person name="Choi C.J."/>
            <person name="Coesel S."/>
            <person name="De Martino A."/>
            <person name="Detter J.C."/>
            <person name="Durkin C."/>
            <person name="Falciatore A."/>
            <person name="Fournet J."/>
            <person name="Haruta M."/>
            <person name="Huysman M.J."/>
            <person name="Jenkins B.D."/>
            <person name="Jiroutova K."/>
            <person name="Jorgensen R.E."/>
            <person name="Joubert Y."/>
            <person name="Kaplan A."/>
            <person name="Kroger N."/>
            <person name="Kroth P.G."/>
            <person name="La Roche J."/>
            <person name="Lindquist E."/>
            <person name="Lommer M."/>
            <person name="Martin-Jezequel V."/>
            <person name="Lopez P.J."/>
            <person name="Lucas S."/>
            <person name="Mangogna M."/>
            <person name="McGinnis K."/>
            <person name="Medlin L.K."/>
            <person name="Montsant A."/>
            <person name="Oudot-Le Secq M.P."/>
            <person name="Napoli C."/>
            <person name="Obornik M."/>
            <person name="Parker M.S."/>
            <person name="Petit J.L."/>
            <person name="Porcel B.M."/>
            <person name="Poulsen N."/>
            <person name="Robison M."/>
            <person name="Rychlewski L."/>
            <person name="Rynearson T.A."/>
            <person name="Schmutz J."/>
            <person name="Shapiro H."/>
            <person name="Siaut M."/>
            <person name="Stanley M."/>
            <person name="Sussman M.R."/>
            <person name="Taylor A.R."/>
            <person name="Vardi A."/>
            <person name="von Dassow P."/>
            <person name="Vyverman W."/>
            <person name="Willis A."/>
            <person name="Wyrwicz L.S."/>
            <person name="Rokhsar D.S."/>
            <person name="Weissenbach J."/>
            <person name="Armbrust E.V."/>
            <person name="Green B.R."/>
            <person name="Van de Peer Y."/>
            <person name="Grigoriev I.V."/>
        </authorList>
    </citation>
    <scope>NUCLEOTIDE SEQUENCE [LARGE SCALE GENOMIC DNA]</scope>
    <source>
        <strain evidence="7 8">CCAP 1055/1</strain>
    </source>
</reference>
<reference evidence="8" key="2">
    <citation type="submission" date="2008-08" db="EMBL/GenBank/DDBJ databases">
        <authorList>
            <consortium name="Diatom Consortium"/>
            <person name="Grigoriev I."/>
            <person name="Grimwood J."/>
            <person name="Kuo A."/>
            <person name="Otillar R.P."/>
            <person name="Salamov A."/>
            <person name="Detter J.C."/>
            <person name="Lindquist E."/>
            <person name="Shapiro H."/>
            <person name="Lucas S."/>
            <person name="Glavina del Rio T."/>
            <person name="Pitluck S."/>
            <person name="Rokhsar D."/>
            <person name="Bowler C."/>
        </authorList>
    </citation>
    <scope>GENOME REANNOTATION</scope>
    <source>
        <strain evidence="8">CCAP 1055/1</strain>
    </source>
</reference>
<dbReference type="InterPro" id="IPR002994">
    <property type="entry name" value="Surf1/Shy1"/>
</dbReference>
<dbReference type="OMA" id="VWQTQRY"/>
<feature type="region of interest" description="Disordered" evidence="6">
    <location>
        <begin position="91"/>
        <end position="116"/>
    </location>
</feature>
<dbReference type="CDD" id="cd06662">
    <property type="entry name" value="SURF1"/>
    <property type="match status" value="1"/>
</dbReference>